<reference evidence="1" key="1">
    <citation type="submission" date="2018-02" db="EMBL/GenBank/DDBJ databases">
        <title>Rhizophora mucronata_Transcriptome.</title>
        <authorList>
            <person name="Meera S.P."/>
            <person name="Sreeshan A."/>
            <person name="Augustine A."/>
        </authorList>
    </citation>
    <scope>NUCLEOTIDE SEQUENCE</scope>
    <source>
        <tissue evidence="1">Leaf</tissue>
    </source>
</reference>
<proteinExistence type="predicted"/>
<name>A0A2P2KUN9_RHIMU</name>
<protein>
    <submittedName>
        <fullName evidence="1">Uncharacterized protein</fullName>
    </submittedName>
</protein>
<dbReference type="AlphaFoldDB" id="A0A2P2KUN9"/>
<sequence>MPVSELRLKFKERSFSQWPISQGMLPFSEFPCNSILYTLLQTIKSGTLPIILLEPAEKICKFSALHMFAGRLLSNEFSEMLRYCSCRALPRSRGISPVKLLLLRSTKVRFGKRPKPSGIEPLSRLF</sequence>
<accession>A0A2P2KUN9</accession>
<organism evidence="1">
    <name type="scientific">Rhizophora mucronata</name>
    <name type="common">Asiatic mangrove</name>
    <dbReference type="NCBI Taxonomy" id="61149"/>
    <lineage>
        <taxon>Eukaryota</taxon>
        <taxon>Viridiplantae</taxon>
        <taxon>Streptophyta</taxon>
        <taxon>Embryophyta</taxon>
        <taxon>Tracheophyta</taxon>
        <taxon>Spermatophyta</taxon>
        <taxon>Magnoliopsida</taxon>
        <taxon>eudicotyledons</taxon>
        <taxon>Gunneridae</taxon>
        <taxon>Pentapetalae</taxon>
        <taxon>rosids</taxon>
        <taxon>fabids</taxon>
        <taxon>Malpighiales</taxon>
        <taxon>Rhizophoraceae</taxon>
        <taxon>Rhizophora</taxon>
    </lineage>
</organism>
<dbReference type="EMBL" id="GGEC01028966">
    <property type="protein sequence ID" value="MBX09450.1"/>
    <property type="molecule type" value="Transcribed_RNA"/>
</dbReference>
<evidence type="ECO:0000313" key="1">
    <source>
        <dbReference type="EMBL" id="MBX09450.1"/>
    </source>
</evidence>